<dbReference type="OrthoDB" id="72441at2759"/>
<feature type="region of interest" description="Disordered" evidence="1">
    <location>
        <begin position="442"/>
        <end position="614"/>
    </location>
</feature>
<reference evidence="3" key="1">
    <citation type="journal article" date="2020" name="Stud. Mycol.">
        <title>101 Dothideomycetes genomes: a test case for predicting lifestyles and emergence of pathogens.</title>
        <authorList>
            <person name="Haridas S."/>
            <person name="Albert R."/>
            <person name="Binder M."/>
            <person name="Bloem J."/>
            <person name="Labutti K."/>
            <person name="Salamov A."/>
            <person name="Andreopoulos B."/>
            <person name="Baker S."/>
            <person name="Barry K."/>
            <person name="Bills G."/>
            <person name="Bluhm B."/>
            <person name="Cannon C."/>
            <person name="Castanera R."/>
            <person name="Culley D."/>
            <person name="Daum C."/>
            <person name="Ezra D."/>
            <person name="Gonzalez J."/>
            <person name="Henrissat B."/>
            <person name="Kuo A."/>
            <person name="Liang C."/>
            <person name="Lipzen A."/>
            <person name="Lutzoni F."/>
            <person name="Magnuson J."/>
            <person name="Mondo S."/>
            <person name="Nolan M."/>
            <person name="Ohm R."/>
            <person name="Pangilinan J."/>
            <person name="Park H.-J."/>
            <person name="Ramirez L."/>
            <person name="Alfaro M."/>
            <person name="Sun H."/>
            <person name="Tritt A."/>
            <person name="Yoshinaga Y."/>
            <person name="Zwiers L.-H."/>
            <person name="Turgeon B."/>
            <person name="Goodwin S."/>
            <person name="Spatafora J."/>
            <person name="Crous P."/>
            <person name="Grigoriev I."/>
        </authorList>
    </citation>
    <scope>NUCLEOTIDE SEQUENCE</scope>
    <source>
        <strain evidence="3">CBS 115976</strain>
    </source>
</reference>
<evidence type="ECO:0000256" key="1">
    <source>
        <dbReference type="SAM" id="MobiDB-lite"/>
    </source>
</evidence>
<protein>
    <recommendedName>
        <fullName evidence="2">Peroxin/Ferlin domain-containing protein</fullName>
    </recommendedName>
</protein>
<evidence type="ECO:0000313" key="4">
    <source>
        <dbReference type="Proteomes" id="UP000799302"/>
    </source>
</evidence>
<dbReference type="GO" id="GO:0016020">
    <property type="term" value="C:membrane"/>
    <property type="evidence" value="ECO:0007669"/>
    <property type="project" value="InterPro"/>
</dbReference>
<feature type="compositionally biased region" description="Basic and acidic residues" evidence="1">
    <location>
        <begin position="75"/>
        <end position="84"/>
    </location>
</feature>
<dbReference type="AlphaFoldDB" id="A0A6A6URC2"/>
<feature type="compositionally biased region" description="Basic and acidic residues" evidence="1">
    <location>
        <begin position="493"/>
        <end position="503"/>
    </location>
</feature>
<feature type="compositionally biased region" description="Basic residues" evidence="1">
    <location>
        <begin position="121"/>
        <end position="130"/>
    </location>
</feature>
<proteinExistence type="predicted"/>
<dbReference type="Proteomes" id="UP000799302">
    <property type="component" value="Unassembled WGS sequence"/>
</dbReference>
<feature type="compositionally biased region" description="Low complexity" evidence="1">
    <location>
        <begin position="505"/>
        <end position="518"/>
    </location>
</feature>
<dbReference type="EMBL" id="MU004230">
    <property type="protein sequence ID" value="KAF2674310.1"/>
    <property type="molecule type" value="Genomic_DNA"/>
</dbReference>
<accession>A0A6A6URC2</accession>
<feature type="compositionally biased region" description="Basic and acidic residues" evidence="1">
    <location>
        <begin position="109"/>
        <end position="120"/>
    </location>
</feature>
<feature type="domain" description="Peroxin/Ferlin" evidence="2">
    <location>
        <begin position="209"/>
        <end position="244"/>
    </location>
</feature>
<keyword evidence="4" id="KW-1185">Reference proteome</keyword>
<gene>
    <name evidence="3" type="ORF">BT63DRAFT_419606</name>
</gene>
<dbReference type="SMART" id="SM00694">
    <property type="entry name" value="DysFC"/>
    <property type="match status" value="1"/>
</dbReference>
<feature type="compositionally biased region" description="Polar residues" evidence="1">
    <location>
        <begin position="553"/>
        <end position="568"/>
    </location>
</feature>
<feature type="region of interest" description="Disordered" evidence="1">
    <location>
        <begin position="1"/>
        <end position="134"/>
    </location>
</feature>
<feature type="compositionally biased region" description="Polar residues" evidence="1">
    <location>
        <begin position="46"/>
        <end position="64"/>
    </location>
</feature>
<evidence type="ECO:0000259" key="2">
    <source>
        <dbReference type="SMART" id="SM00694"/>
    </source>
</evidence>
<name>A0A6A6URC2_9PEZI</name>
<feature type="compositionally biased region" description="Basic and acidic residues" evidence="1">
    <location>
        <begin position="469"/>
        <end position="478"/>
    </location>
</feature>
<feature type="compositionally biased region" description="Basic and acidic residues" evidence="1">
    <location>
        <begin position="573"/>
        <end position="594"/>
    </location>
</feature>
<sequence>MAEENSSSLRHARHSTDQPRARISLVDHTAPSTEQVSEIEDHSDAGQASPSIHHSLSKTLTHASSLLDHRKRKESRYGEGRAENKPGPSGQGPQLTDEEQGQSSWGKSALDRSKTRVKDKLRGKKAKKRTNGPDSAIDVMYENQRGVFLCGMPLFSNKALGQLDPASWVDGEHKRSRVDITNAQVPDPSWQWAWKTWYVDMSRDIDEEGWEYSFNFKGFSWHGTHPWFHSFVRRRRWIRKRTRKVDQTLSKAFGDAHMMTQDYFTIHNIKSRTITSGLVSPISEGQTRTSTRKWGEDEDASWQEQDIEDIGTLIRALKEAPVDSERISLIKGFLERGGPDLYYMADEMPNIMSYFFYEHSCRRLLAILTDKIHSAEAHREEHENRGELEEDDEKRYIEALLKAANVVDEQCKKLEFWSDIRDLNRNGQTVYGVDNDAWGHEWIGLDQSGPENLDVPPKTADDASQEQEPSSRKDEAKRVATWRAHGAPSAVRPLDKDLDDKHPSSGRASTGSAASRTSLAKESEDEASEPKARGLLGETAEADETHGLGAEEPTSQTEEPNTTSSASQDELEERQKSDGKRDESDSRNKADKLLTDAQQQGLEVIAPLPLDEED</sequence>
<organism evidence="3 4">
    <name type="scientific">Microthyrium microscopicum</name>
    <dbReference type="NCBI Taxonomy" id="703497"/>
    <lineage>
        <taxon>Eukaryota</taxon>
        <taxon>Fungi</taxon>
        <taxon>Dikarya</taxon>
        <taxon>Ascomycota</taxon>
        <taxon>Pezizomycotina</taxon>
        <taxon>Dothideomycetes</taxon>
        <taxon>Dothideomycetes incertae sedis</taxon>
        <taxon>Microthyriales</taxon>
        <taxon>Microthyriaceae</taxon>
        <taxon>Microthyrium</taxon>
    </lineage>
</organism>
<dbReference type="InterPro" id="IPR006614">
    <property type="entry name" value="Peroxin/Ferlin"/>
</dbReference>
<evidence type="ECO:0000313" key="3">
    <source>
        <dbReference type="EMBL" id="KAF2674310.1"/>
    </source>
</evidence>